<dbReference type="EMBL" id="JBHTGP010000015">
    <property type="protein sequence ID" value="MFD0689008.1"/>
    <property type="molecule type" value="Genomic_DNA"/>
</dbReference>
<dbReference type="CDD" id="cd08200">
    <property type="entry name" value="catalase_peroxidase_2"/>
    <property type="match status" value="1"/>
</dbReference>
<evidence type="ECO:0000256" key="7">
    <source>
        <dbReference type="ARBA" id="ARBA00049145"/>
    </source>
</evidence>
<evidence type="ECO:0000256" key="1">
    <source>
        <dbReference type="ARBA" id="ARBA00022559"/>
    </source>
</evidence>
<dbReference type="PROSITE" id="PS00436">
    <property type="entry name" value="PEROXIDASE_2"/>
    <property type="match status" value="1"/>
</dbReference>
<name>A0ABW2XU59_9ACTN</name>
<dbReference type="EC" id="1.11.1.21" evidence="8 9"/>
<dbReference type="InterPro" id="IPR019794">
    <property type="entry name" value="Peroxidases_AS"/>
</dbReference>
<dbReference type="InterPro" id="IPR019793">
    <property type="entry name" value="Peroxidases_heam-ligand_BS"/>
</dbReference>
<evidence type="ECO:0000256" key="9">
    <source>
        <dbReference type="RuleBase" id="RU003451"/>
    </source>
</evidence>
<dbReference type="HAMAP" id="MF_01961">
    <property type="entry name" value="Catal_peroxid"/>
    <property type="match status" value="1"/>
</dbReference>
<comment type="catalytic activity">
    <reaction evidence="8 9">
        <text>H2O2 + AH2 = A + 2 H2O</text>
        <dbReference type="Rhea" id="RHEA:30275"/>
        <dbReference type="ChEBI" id="CHEBI:13193"/>
        <dbReference type="ChEBI" id="CHEBI:15377"/>
        <dbReference type="ChEBI" id="CHEBI:16240"/>
        <dbReference type="ChEBI" id="CHEBI:17499"/>
        <dbReference type="EC" id="1.11.1.21"/>
    </reaction>
</comment>
<evidence type="ECO:0000256" key="3">
    <source>
        <dbReference type="ARBA" id="ARBA00022723"/>
    </source>
</evidence>
<dbReference type="PROSITE" id="PS00435">
    <property type="entry name" value="PEROXIDASE_1"/>
    <property type="match status" value="1"/>
</dbReference>
<comment type="catalytic activity">
    <reaction evidence="7 8 9">
        <text>2 H2O2 = O2 + 2 H2O</text>
        <dbReference type="Rhea" id="RHEA:20309"/>
        <dbReference type="ChEBI" id="CHEBI:15377"/>
        <dbReference type="ChEBI" id="CHEBI:15379"/>
        <dbReference type="ChEBI" id="CHEBI:16240"/>
        <dbReference type="EC" id="1.11.1.21"/>
    </reaction>
</comment>
<feature type="domain" description="Plant heme peroxidase family profile" evidence="11">
    <location>
        <begin position="142"/>
        <end position="437"/>
    </location>
</feature>
<evidence type="ECO:0000256" key="2">
    <source>
        <dbReference type="ARBA" id="ARBA00022617"/>
    </source>
</evidence>
<comment type="subunit">
    <text evidence="8">Homodimer or homotetramer.</text>
</comment>
<feature type="binding site" description="axial binding residue" evidence="8">
    <location>
        <position position="272"/>
    </location>
    <ligand>
        <name>heme b</name>
        <dbReference type="ChEBI" id="CHEBI:60344"/>
    </ligand>
    <ligandPart>
        <name>Fe</name>
        <dbReference type="ChEBI" id="CHEBI:18248"/>
    </ligandPart>
</feature>
<gene>
    <name evidence="8 12" type="primary">katG</name>
    <name evidence="12" type="ORF">ACFQZM_31270</name>
</gene>
<comment type="caution">
    <text evidence="12">The sequence shown here is derived from an EMBL/GenBank/DDBJ whole genome shotgun (WGS) entry which is preliminary data.</text>
</comment>
<dbReference type="NCBIfam" id="TIGR00198">
    <property type="entry name" value="cat_per_HPI"/>
    <property type="match status" value="1"/>
</dbReference>
<dbReference type="RefSeq" id="WP_131760061.1">
    <property type="nucleotide sequence ID" value="NZ_CAACUY010000100.1"/>
</dbReference>
<feature type="region of interest" description="Disordered" evidence="10">
    <location>
        <begin position="1"/>
        <end position="20"/>
    </location>
</feature>
<keyword evidence="4 8" id="KW-0560">Oxidoreductase</keyword>
<dbReference type="Gene3D" id="1.10.520.10">
    <property type="match status" value="2"/>
</dbReference>
<dbReference type="GO" id="GO:0004601">
    <property type="term" value="F:peroxidase activity"/>
    <property type="evidence" value="ECO:0007669"/>
    <property type="project" value="UniProtKB-KW"/>
</dbReference>
<protein>
    <recommendedName>
        <fullName evidence="8 9">Catalase-peroxidase</fullName>
        <shortName evidence="8">CP</shortName>
        <ecNumber evidence="8 9">1.11.1.21</ecNumber>
    </recommendedName>
    <alternativeName>
        <fullName evidence="8">Peroxidase/catalase</fullName>
    </alternativeName>
</protein>
<feature type="site" description="Transition state stabilizer" evidence="8">
    <location>
        <position position="105"/>
    </location>
</feature>
<evidence type="ECO:0000256" key="5">
    <source>
        <dbReference type="ARBA" id="ARBA00023004"/>
    </source>
</evidence>
<keyword evidence="5 8" id="KW-0408">Iron</keyword>
<evidence type="ECO:0000313" key="13">
    <source>
        <dbReference type="Proteomes" id="UP001597063"/>
    </source>
</evidence>
<evidence type="ECO:0000259" key="11">
    <source>
        <dbReference type="PROSITE" id="PS50873"/>
    </source>
</evidence>
<evidence type="ECO:0000256" key="8">
    <source>
        <dbReference type="HAMAP-Rule" id="MF_01961"/>
    </source>
</evidence>
<feature type="region of interest" description="Disordered" evidence="10">
    <location>
        <begin position="353"/>
        <end position="377"/>
    </location>
</feature>
<dbReference type="InterPro" id="IPR010255">
    <property type="entry name" value="Haem_peroxidase_sf"/>
</dbReference>
<keyword evidence="6 8" id="KW-0376">Hydrogen peroxide</keyword>
<comment type="function">
    <text evidence="8">Bifunctional enzyme with both catalase and broad-spectrum peroxidase activity.</text>
</comment>
<dbReference type="InterPro" id="IPR002016">
    <property type="entry name" value="Haem_peroxidase"/>
</dbReference>
<dbReference type="PRINTS" id="PR00460">
    <property type="entry name" value="BPEROXIDASE"/>
</dbReference>
<keyword evidence="13" id="KW-1185">Reference proteome</keyword>
<keyword evidence="2 8" id="KW-0349">Heme</keyword>
<comment type="similarity">
    <text evidence="8 9">Belongs to the peroxidase family. Peroxidase/catalase subfamily.</text>
</comment>
<dbReference type="NCBIfam" id="NF011635">
    <property type="entry name" value="PRK15061.1"/>
    <property type="match status" value="1"/>
</dbReference>
<accession>A0ABW2XU59</accession>
<dbReference type="PRINTS" id="PR00458">
    <property type="entry name" value="PEROXIDASE"/>
</dbReference>
<dbReference type="CDD" id="cd00649">
    <property type="entry name" value="catalase_peroxidase_1"/>
    <property type="match status" value="1"/>
</dbReference>
<organism evidence="12 13">
    <name type="scientific">Actinomadura fibrosa</name>
    <dbReference type="NCBI Taxonomy" id="111802"/>
    <lineage>
        <taxon>Bacteria</taxon>
        <taxon>Bacillati</taxon>
        <taxon>Actinomycetota</taxon>
        <taxon>Actinomycetes</taxon>
        <taxon>Streptosporangiales</taxon>
        <taxon>Thermomonosporaceae</taxon>
        <taxon>Actinomadura</taxon>
    </lineage>
</organism>
<dbReference type="Gene3D" id="1.10.420.10">
    <property type="entry name" value="Peroxidase, domain 2"/>
    <property type="match status" value="2"/>
</dbReference>
<comment type="PTM">
    <text evidence="8">Formation of the three residue Trp-Tyr-Met cross-link is important for the catalase, but not the peroxidase activity of the enzyme.</text>
</comment>
<dbReference type="PROSITE" id="PS50873">
    <property type="entry name" value="PEROXIDASE_4"/>
    <property type="match status" value="1"/>
</dbReference>
<comment type="caution">
    <text evidence="8">Lacks conserved residue(s) required for the propagation of feature annotation.</text>
</comment>
<dbReference type="PANTHER" id="PTHR30555:SF0">
    <property type="entry name" value="CATALASE-PEROXIDASE"/>
    <property type="match status" value="1"/>
</dbReference>
<reference evidence="13" key="1">
    <citation type="journal article" date="2019" name="Int. J. Syst. Evol. Microbiol.">
        <title>The Global Catalogue of Microorganisms (GCM) 10K type strain sequencing project: providing services to taxonomists for standard genome sequencing and annotation.</title>
        <authorList>
            <consortium name="The Broad Institute Genomics Platform"/>
            <consortium name="The Broad Institute Genome Sequencing Center for Infectious Disease"/>
            <person name="Wu L."/>
            <person name="Ma J."/>
        </authorList>
    </citation>
    <scope>NUCLEOTIDE SEQUENCE [LARGE SCALE GENOMIC DNA]</scope>
    <source>
        <strain evidence="13">JCM 9371</strain>
    </source>
</reference>
<feature type="compositionally biased region" description="Basic and acidic residues" evidence="10">
    <location>
        <begin position="1"/>
        <end position="16"/>
    </location>
</feature>
<dbReference type="Proteomes" id="UP001597063">
    <property type="component" value="Unassembled WGS sequence"/>
</dbReference>
<comment type="cofactor">
    <cofactor evidence="8">
        <name>heme b</name>
        <dbReference type="ChEBI" id="CHEBI:60344"/>
    </cofactor>
    <text evidence="8">Binds 1 heme b (iron(II)-protoporphyrin IX) group per dimer.</text>
</comment>
<dbReference type="PANTHER" id="PTHR30555">
    <property type="entry name" value="HYDROPEROXIDASE I, BIFUNCTIONAL CATALASE-PEROXIDASE"/>
    <property type="match status" value="1"/>
</dbReference>
<evidence type="ECO:0000313" key="12">
    <source>
        <dbReference type="EMBL" id="MFD0689008.1"/>
    </source>
</evidence>
<evidence type="ECO:0000256" key="4">
    <source>
        <dbReference type="ARBA" id="ARBA00023002"/>
    </source>
</evidence>
<keyword evidence="1 8" id="KW-0575">Peroxidase</keyword>
<keyword evidence="3 8" id="KW-0479">Metal-binding</keyword>
<sequence>MTENHDAIVTEPKAEGEGGCPVAHTRAPHPTQGGGNRQWWPDRLNLKILAKNPAVSNPLDEGFDYAAAFQALDLPAVKRDIAEVLTTSQDWWPADFDHYGPFIIRMAWHSAGTYRISDGRGGAGAGQQRFAPLNSWPDNGNLDKARRLLWPVKKKYGQSLSWADLMILAGNVALETMGLKTFGFAGGREDVWEPDEDVYWGPETTWLGDERYTGDRELEEPLGAVQMGLIYVNPEGPNGNPDPLASARDIRETFRRMAMNDEETVALIAGGHTFGKTHGAGPADAVGPDPEAAPMEAQGFGWANSHGTGKGADTITSGLEGIWTDTPTTWDNSFFQILFGYEWELFQSPAGAHQWRPKDGAGAGTVPDAHDPSKRTHPTMLTTDLALRVDPVYEQISRRFMENFDEFADAFARAWFKLTHRDMGPVVRYLGPEVPSETLLWQDPLPEVAHELVDAADVASLKEQVLASGLTVSQLVSAAWASASTFRGSDKRGGANGARIRLEPQIGWEVNDPDQLRVVLRTLEGIQEAFNAAQTGGKRISIADLIVLAGGAAVEKAARDAGFDIEVPFTPGRVDASQEQTDVESFAALEPAADGFRNYLGKGNRLPAEYLLIDRANLLTLSAPEMTVLVGGLRVLGANHAGSPLGVLTTAPGTLTNDFFVNLLDMGTVWKATSEDQTVFEGRDAATGEVRWTGSRADLVFGSNSELRALAEVYASDDAKGKFVRDFVAAWTKVMNADRFDLV</sequence>
<dbReference type="SUPFAM" id="SSF48113">
    <property type="entry name" value="Heme-dependent peroxidases"/>
    <property type="match status" value="2"/>
</dbReference>
<dbReference type="Pfam" id="PF00141">
    <property type="entry name" value="peroxidase"/>
    <property type="match status" value="2"/>
</dbReference>
<proteinExistence type="inferred from homology"/>
<evidence type="ECO:0000256" key="6">
    <source>
        <dbReference type="ARBA" id="ARBA00023324"/>
    </source>
</evidence>
<feature type="active site" description="Proton acceptor" evidence="8">
    <location>
        <position position="109"/>
    </location>
</feature>
<feature type="cross-link" description="Tryptophyl-tyrosyl-methioninium (Tyr-Met) (with Trp-108)" evidence="8">
    <location>
        <begin position="231"/>
        <end position="257"/>
    </location>
</feature>
<dbReference type="InterPro" id="IPR000763">
    <property type="entry name" value="Catalase_peroxidase"/>
</dbReference>
<evidence type="ECO:0000256" key="10">
    <source>
        <dbReference type="SAM" id="MobiDB-lite"/>
    </source>
</evidence>